<reference evidence="2 3" key="1">
    <citation type="submission" date="2022-10" db="EMBL/GenBank/DDBJ databases">
        <title>WGS assembly of Paspalum vaginatum 540-79.</title>
        <authorList>
            <person name="Sun G."/>
            <person name="Wase N."/>
            <person name="Shu S."/>
            <person name="Jenkins J."/>
            <person name="Zhou B."/>
            <person name="Torres-Rodriguez J."/>
            <person name="Chen C."/>
            <person name="Sandor L."/>
            <person name="Plott C."/>
            <person name="Yoshinga Y."/>
            <person name="Daum C."/>
            <person name="Qi P."/>
            <person name="Barry K."/>
            <person name="Lipzen A."/>
            <person name="Berry L."/>
            <person name="Pedersen C."/>
            <person name="Gottilla T."/>
            <person name="Foltz A."/>
            <person name="Yu H."/>
            <person name="O'Malley R."/>
            <person name="Zhang C."/>
            <person name="Devos K."/>
            <person name="Sigmon B."/>
            <person name="Yu B."/>
            <person name="Obata T."/>
            <person name="Schmutz J."/>
            <person name="Schnable J."/>
        </authorList>
    </citation>
    <scope>NUCLEOTIDE SEQUENCE [LARGE SCALE GENOMIC DNA]</scope>
    <source>
        <strain evidence="3">cv. 540-79</strain>
    </source>
</reference>
<feature type="compositionally biased region" description="Basic residues" evidence="1">
    <location>
        <begin position="174"/>
        <end position="188"/>
    </location>
</feature>
<keyword evidence="3" id="KW-1185">Reference proteome</keyword>
<protein>
    <submittedName>
        <fullName evidence="2">Uncharacterized protein</fullName>
    </submittedName>
</protein>
<gene>
    <name evidence="2" type="ORF">BS78_K051600</name>
</gene>
<evidence type="ECO:0000313" key="3">
    <source>
        <dbReference type="Proteomes" id="UP001164776"/>
    </source>
</evidence>
<feature type="region of interest" description="Disordered" evidence="1">
    <location>
        <begin position="115"/>
        <end position="210"/>
    </location>
</feature>
<organism evidence="2 3">
    <name type="scientific">Paspalum vaginatum</name>
    <name type="common">seashore paspalum</name>
    <dbReference type="NCBI Taxonomy" id="158149"/>
    <lineage>
        <taxon>Eukaryota</taxon>
        <taxon>Viridiplantae</taxon>
        <taxon>Streptophyta</taxon>
        <taxon>Embryophyta</taxon>
        <taxon>Tracheophyta</taxon>
        <taxon>Spermatophyta</taxon>
        <taxon>Magnoliopsida</taxon>
        <taxon>Liliopsida</taxon>
        <taxon>Poales</taxon>
        <taxon>Poaceae</taxon>
        <taxon>PACMAD clade</taxon>
        <taxon>Panicoideae</taxon>
        <taxon>Andropogonodae</taxon>
        <taxon>Paspaleae</taxon>
        <taxon>Paspalinae</taxon>
        <taxon>Paspalum</taxon>
    </lineage>
</organism>
<name>A0A9W7X8H2_9POAL</name>
<feature type="compositionally biased region" description="Low complexity" evidence="1">
    <location>
        <begin position="59"/>
        <end position="70"/>
    </location>
</feature>
<feature type="compositionally biased region" description="Low complexity" evidence="1">
    <location>
        <begin position="155"/>
        <end position="165"/>
    </location>
</feature>
<feature type="region of interest" description="Disordered" evidence="1">
    <location>
        <begin position="1"/>
        <end position="76"/>
    </location>
</feature>
<dbReference type="AlphaFoldDB" id="A0A9W7X8H2"/>
<feature type="compositionally biased region" description="Basic and acidic residues" evidence="1">
    <location>
        <begin position="189"/>
        <end position="210"/>
    </location>
</feature>
<evidence type="ECO:0000313" key="2">
    <source>
        <dbReference type="EMBL" id="KAJ1254480.1"/>
    </source>
</evidence>
<comment type="caution">
    <text evidence="2">The sequence shown here is derived from an EMBL/GenBank/DDBJ whole genome shotgun (WGS) entry which is preliminary data.</text>
</comment>
<feature type="compositionally biased region" description="Basic and acidic residues" evidence="1">
    <location>
        <begin position="122"/>
        <end position="132"/>
    </location>
</feature>
<accession>A0A9W7X8H2</accession>
<sequence>MCVFLLPSSSSSRREGSSGGARSIPALRGSGARRGVPGEREEKMGSFTHYLRRRGRSRGGSATSAPGRRGPAVQYAKWEGLGRRGLDGKVESRAAKLGAVTVELGSGRRWLEASSRYSGNGERCENEGEENQKSAGAGRWARENRLGLRPRPRWRVASSLSARGVARGRGGRDGRRRAHGRSARRRRVGARERVEKGEARGWTRSMDHGG</sequence>
<dbReference type="EMBL" id="MU630045">
    <property type="protein sequence ID" value="KAJ1254480.1"/>
    <property type="molecule type" value="Genomic_DNA"/>
</dbReference>
<dbReference type="Proteomes" id="UP001164776">
    <property type="component" value="Unassembled WGS sequence"/>
</dbReference>
<evidence type="ECO:0000256" key="1">
    <source>
        <dbReference type="SAM" id="MobiDB-lite"/>
    </source>
</evidence>
<proteinExistence type="predicted"/>